<dbReference type="AlphaFoldDB" id="A0A9W9XAK5"/>
<evidence type="ECO:0000313" key="2">
    <source>
        <dbReference type="EMBL" id="KAJ5487488.1"/>
    </source>
</evidence>
<evidence type="ECO:0000256" key="1">
    <source>
        <dbReference type="SAM" id="MobiDB-lite"/>
    </source>
</evidence>
<protein>
    <submittedName>
        <fullName evidence="2">Uncharacterized protein</fullName>
    </submittedName>
</protein>
<reference evidence="2" key="2">
    <citation type="journal article" date="2023" name="IMA Fungus">
        <title>Comparative genomic study of the Penicillium genus elucidates a diverse pangenome and 15 lateral gene transfer events.</title>
        <authorList>
            <person name="Petersen C."/>
            <person name="Sorensen T."/>
            <person name="Nielsen M.R."/>
            <person name="Sondergaard T.E."/>
            <person name="Sorensen J.L."/>
            <person name="Fitzpatrick D.A."/>
            <person name="Frisvad J.C."/>
            <person name="Nielsen K.L."/>
        </authorList>
    </citation>
    <scope>NUCLEOTIDE SEQUENCE</scope>
    <source>
        <strain evidence="2">IBT 17660</strain>
    </source>
</reference>
<sequence length="80" mass="8379">MSIPEPITTTAATSTSPNAVSQGNLSQIPGCIRSSVERFARAPASEGPYFAGARMLERSAHLTVLSSQLNAMEEILKSGS</sequence>
<feature type="compositionally biased region" description="Polar residues" evidence="1">
    <location>
        <begin position="17"/>
        <end position="26"/>
    </location>
</feature>
<proteinExistence type="predicted"/>
<dbReference type="OrthoDB" id="4501485at2759"/>
<accession>A0A9W9XAK5</accession>
<name>A0A9W9XAK5_9EURO</name>
<reference evidence="2" key="1">
    <citation type="submission" date="2022-12" db="EMBL/GenBank/DDBJ databases">
        <authorList>
            <person name="Petersen C."/>
        </authorList>
    </citation>
    <scope>NUCLEOTIDE SEQUENCE</scope>
    <source>
        <strain evidence="2">IBT 17660</strain>
    </source>
</reference>
<gene>
    <name evidence="2" type="ORF">N7530_001788</name>
</gene>
<evidence type="ECO:0000313" key="3">
    <source>
        <dbReference type="Proteomes" id="UP001147760"/>
    </source>
</evidence>
<feature type="region of interest" description="Disordered" evidence="1">
    <location>
        <begin position="1"/>
        <end position="26"/>
    </location>
</feature>
<organism evidence="2 3">
    <name type="scientific">Penicillium desertorum</name>
    <dbReference type="NCBI Taxonomy" id="1303715"/>
    <lineage>
        <taxon>Eukaryota</taxon>
        <taxon>Fungi</taxon>
        <taxon>Dikarya</taxon>
        <taxon>Ascomycota</taxon>
        <taxon>Pezizomycotina</taxon>
        <taxon>Eurotiomycetes</taxon>
        <taxon>Eurotiomycetidae</taxon>
        <taxon>Eurotiales</taxon>
        <taxon>Aspergillaceae</taxon>
        <taxon>Penicillium</taxon>
    </lineage>
</organism>
<comment type="caution">
    <text evidence="2">The sequence shown here is derived from an EMBL/GenBank/DDBJ whole genome shotgun (WGS) entry which is preliminary data.</text>
</comment>
<dbReference type="EMBL" id="JAPWDO010000001">
    <property type="protein sequence ID" value="KAJ5487488.1"/>
    <property type="molecule type" value="Genomic_DNA"/>
</dbReference>
<dbReference type="Proteomes" id="UP001147760">
    <property type="component" value="Unassembled WGS sequence"/>
</dbReference>
<keyword evidence="3" id="KW-1185">Reference proteome</keyword>